<dbReference type="GO" id="GO:0003676">
    <property type="term" value="F:nucleic acid binding"/>
    <property type="evidence" value="ECO:0007669"/>
    <property type="project" value="InterPro"/>
</dbReference>
<evidence type="ECO:0000313" key="1">
    <source>
        <dbReference type="EMBL" id="GBP04191.1"/>
    </source>
</evidence>
<proteinExistence type="predicted"/>
<dbReference type="Proteomes" id="UP000299102">
    <property type="component" value="Unassembled WGS sequence"/>
</dbReference>
<dbReference type="EMBL" id="BGZK01000013">
    <property type="protein sequence ID" value="GBP04191.1"/>
    <property type="molecule type" value="Genomic_DNA"/>
</dbReference>
<dbReference type="AlphaFoldDB" id="A0A4C1ST16"/>
<dbReference type="Gene3D" id="3.30.420.10">
    <property type="entry name" value="Ribonuclease H-like superfamily/Ribonuclease H"/>
    <property type="match status" value="1"/>
</dbReference>
<comment type="caution">
    <text evidence="1">The sequence shown here is derived from an EMBL/GenBank/DDBJ whole genome shotgun (WGS) entry which is preliminary data.</text>
</comment>
<organism evidence="1 2">
    <name type="scientific">Eumeta variegata</name>
    <name type="common">Bagworm moth</name>
    <name type="synonym">Eumeta japonica</name>
    <dbReference type="NCBI Taxonomy" id="151549"/>
    <lineage>
        <taxon>Eukaryota</taxon>
        <taxon>Metazoa</taxon>
        <taxon>Ecdysozoa</taxon>
        <taxon>Arthropoda</taxon>
        <taxon>Hexapoda</taxon>
        <taxon>Insecta</taxon>
        <taxon>Pterygota</taxon>
        <taxon>Neoptera</taxon>
        <taxon>Endopterygota</taxon>
        <taxon>Lepidoptera</taxon>
        <taxon>Glossata</taxon>
        <taxon>Ditrysia</taxon>
        <taxon>Tineoidea</taxon>
        <taxon>Psychidae</taxon>
        <taxon>Oiketicinae</taxon>
        <taxon>Eumeta</taxon>
    </lineage>
</organism>
<gene>
    <name evidence="1" type="ORF">EVAR_6449_1</name>
</gene>
<protein>
    <recommendedName>
        <fullName evidence="3">Mariner Mos1 transposase</fullName>
    </recommendedName>
</protein>
<reference evidence="1 2" key="1">
    <citation type="journal article" date="2019" name="Commun. Biol.">
        <title>The bagworm genome reveals a unique fibroin gene that provides high tensile strength.</title>
        <authorList>
            <person name="Kono N."/>
            <person name="Nakamura H."/>
            <person name="Ohtoshi R."/>
            <person name="Tomita M."/>
            <person name="Numata K."/>
            <person name="Arakawa K."/>
        </authorList>
    </citation>
    <scope>NUCLEOTIDE SEQUENCE [LARGE SCALE GENOMIC DNA]</scope>
</reference>
<dbReference type="InterPro" id="IPR036397">
    <property type="entry name" value="RNaseH_sf"/>
</dbReference>
<keyword evidence="2" id="KW-1185">Reference proteome</keyword>
<accession>A0A4C1ST16</accession>
<evidence type="ECO:0008006" key="3">
    <source>
        <dbReference type="Google" id="ProtNLM"/>
    </source>
</evidence>
<dbReference type="OrthoDB" id="10017160at2759"/>
<evidence type="ECO:0000313" key="2">
    <source>
        <dbReference type="Proteomes" id="UP000299102"/>
    </source>
</evidence>
<sequence>MINLEWYTIICLTEVFEEINKNNLQRKLILHHDKASCHRSADVTRFLEGQKIELMGYPAVQPRFGTQQFLFIAKPTLVQRGSDLPPTVITNALTTSNRSGGLTCTLRHRLAV</sequence>
<name>A0A4C1ST16_EUMVA</name>